<dbReference type="FunFam" id="1.20.58.90:FF:000004">
    <property type="entry name" value="Syntaxin 10"/>
    <property type="match status" value="1"/>
</dbReference>
<comment type="similarity">
    <text evidence="1">Belongs to the syntaxin family.</text>
</comment>
<comment type="subcellular location">
    <subcellularLocation>
        <location evidence="8">Golgi apparatus</location>
        <location evidence="8">trans-Golgi network membrane</location>
        <topology evidence="8">Single-pass type IV membrane protein</topology>
    </subcellularLocation>
</comment>
<feature type="transmembrane region" description="Helical" evidence="10">
    <location>
        <begin position="320"/>
        <end position="338"/>
    </location>
</feature>
<accession>A0A6A4N8C9</accession>
<keyword evidence="13" id="KW-1185">Reference proteome</keyword>
<evidence type="ECO:0000256" key="6">
    <source>
        <dbReference type="ARBA" id="ARBA00023034"/>
    </source>
</evidence>
<dbReference type="EMBL" id="WOCE01000022">
    <property type="protein sequence ID" value="KAE9588383.1"/>
    <property type="molecule type" value="Genomic_DNA"/>
</dbReference>
<gene>
    <name evidence="12" type="ORF">Lalb_Chr22g0354761</name>
</gene>
<dbReference type="Pfam" id="PF09177">
    <property type="entry name" value="STX6_10_61_N"/>
    <property type="match status" value="1"/>
</dbReference>
<evidence type="ECO:0000256" key="1">
    <source>
        <dbReference type="ARBA" id="ARBA00009063"/>
    </source>
</evidence>
<dbReference type="GO" id="GO:0005794">
    <property type="term" value="C:Golgi apparatus"/>
    <property type="evidence" value="ECO:0007669"/>
    <property type="project" value="UniProtKB-SubCell"/>
</dbReference>
<evidence type="ECO:0000256" key="4">
    <source>
        <dbReference type="ARBA" id="ARBA00022927"/>
    </source>
</evidence>
<sequence length="341" mass="38259">MASSFDRWEKDPFFIAAEEVQESADRMESAYRTWIHATRDSSCMWNSDEFRRDLHTALGTTKWQLEEFKRASGSSYSKTLSEGESPRSRHQDFIAAIEHKVTKVDKFLNESVHSAGKASLPWVRLDEGEQNELALFLSGMPAAESSNPTVSNSRDSENPQLSDKDYASNSRNFHVSSGWGEAMVETSHGHRRAASASPDIGSWKIAVSDDAQQSSSSSGSHGPMHKIPSLSAFLSSVEPVKLKWPRNGYKKLKAVDHHKETDSALLPTVELNRGISASNERSKTKLDGWDECYDKQMHGWHGAIQRQLQRSQYQLQYSQPVRTTVLIVILCLIVLIACRAM</sequence>
<dbReference type="GO" id="GO:0016020">
    <property type="term" value="C:membrane"/>
    <property type="evidence" value="ECO:0007669"/>
    <property type="project" value="InterPro"/>
</dbReference>
<reference evidence="13" key="1">
    <citation type="journal article" date="2020" name="Nat. Commun.">
        <title>Genome sequence of the cluster root forming white lupin.</title>
        <authorList>
            <person name="Hufnagel B."/>
            <person name="Marques A."/>
            <person name="Soriano A."/>
            <person name="Marques L."/>
            <person name="Divol F."/>
            <person name="Doumas P."/>
            <person name="Sallet E."/>
            <person name="Mancinotti D."/>
            <person name="Carrere S."/>
            <person name="Marande W."/>
            <person name="Arribat S."/>
            <person name="Keller J."/>
            <person name="Huneau C."/>
            <person name="Blein T."/>
            <person name="Aime D."/>
            <person name="Laguerre M."/>
            <person name="Taylor J."/>
            <person name="Schubert V."/>
            <person name="Nelson M."/>
            <person name="Geu-Flores F."/>
            <person name="Crespi M."/>
            <person name="Gallardo-Guerrero K."/>
            <person name="Delaux P.-M."/>
            <person name="Salse J."/>
            <person name="Berges H."/>
            <person name="Guyot R."/>
            <person name="Gouzy J."/>
            <person name="Peret B."/>
        </authorList>
    </citation>
    <scope>NUCLEOTIDE SEQUENCE [LARGE SCALE GENOMIC DNA]</scope>
    <source>
        <strain evidence="13">cv. Amiga</strain>
    </source>
</reference>
<evidence type="ECO:0000256" key="5">
    <source>
        <dbReference type="ARBA" id="ARBA00022989"/>
    </source>
</evidence>
<keyword evidence="3 10" id="KW-0812">Transmembrane</keyword>
<dbReference type="GO" id="GO:0015031">
    <property type="term" value="P:protein transport"/>
    <property type="evidence" value="ECO:0007669"/>
    <property type="project" value="UniProtKB-KW"/>
</dbReference>
<feature type="domain" description="Syntaxin 6/10/61 N-terminal" evidence="11">
    <location>
        <begin position="11"/>
        <end position="104"/>
    </location>
</feature>
<dbReference type="PANTHER" id="PTHR34949">
    <property type="entry name" value="OS05G0443700 PROTEIN"/>
    <property type="match status" value="1"/>
</dbReference>
<dbReference type="AlphaFoldDB" id="A0A6A4N8C9"/>
<dbReference type="PANTHER" id="PTHR34949:SF6">
    <property type="entry name" value="EXPRESSED PROTEIN"/>
    <property type="match status" value="1"/>
</dbReference>
<keyword evidence="5 10" id="KW-1133">Transmembrane helix</keyword>
<dbReference type="Proteomes" id="UP000447434">
    <property type="component" value="Chromosome 22"/>
</dbReference>
<evidence type="ECO:0000256" key="8">
    <source>
        <dbReference type="ARBA" id="ARBA00037801"/>
    </source>
</evidence>
<dbReference type="OrthoDB" id="1889309at2759"/>
<evidence type="ECO:0000313" key="13">
    <source>
        <dbReference type="Proteomes" id="UP000447434"/>
    </source>
</evidence>
<dbReference type="GO" id="GO:0048193">
    <property type="term" value="P:Golgi vesicle transport"/>
    <property type="evidence" value="ECO:0007669"/>
    <property type="project" value="InterPro"/>
</dbReference>
<evidence type="ECO:0000256" key="2">
    <source>
        <dbReference type="ARBA" id="ARBA00022448"/>
    </source>
</evidence>
<dbReference type="InterPro" id="IPR010989">
    <property type="entry name" value="SNARE"/>
</dbReference>
<feature type="compositionally biased region" description="Polar residues" evidence="9">
    <location>
        <begin position="144"/>
        <end position="153"/>
    </location>
</feature>
<proteinExistence type="inferred from homology"/>
<dbReference type="Gene3D" id="1.20.58.90">
    <property type="match status" value="1"/>
</dbReference>
<evidence type="ECO:0000256" key="10">
    <source>
        <dbReference type="SAM" id="Phobius"/>
    </source>
</evidence>
<dbReference type="CDD" id="cd21442">
    <property type="entry name" value="SNARE_NTD_STX6-like"/>
    <property type="match status" value="1"/>
</dbReference>
<feature type="compositionally biased region" description="Basic and acidic residues" evidence="9">
    <location>
        <begin position="154"/>
        <end position="166"/>
    </location>
</feature>
<keyword evidence="6" id="KW-0333">Golgi apparatus</keyword>
<name>A0A6A4N8C9_LUPAL</name>
<keyword evidence="7 10" id="KW-0472">Membrane</keyword>
<evidence type="ECO:0000256" key="7">
    <source>
        <dbReference type="ARBA" id="ARBA00023136"/>
    </source>
</evidence>
<keyword evidence="2" id="KW-0813">Transport</keyword>
<feature type="region of interest" description="Disordered" evidence="9">
    <location>
        <begin position="143"/>
        <end position="169"/>
    </location>
</feature>
<evidence type="ECO:0000313" key="12">
    <source>
        <dbReference type="EMBL" id="KAE9588383.1"/>
    </source>
</evidence>
<protein>
    <recommendedName>
        <fullName evidence="11">Syntaxin 6/10/61 N-terminal domain-containing protein</fullName>
    </recommendedName>
</protein>
<evidence type="ECO:0000256" key="9">
    <source>
        <dbReference type="SAM" id="MobiDB-lite"/>
    </source>
</evidence>
<comment type="caution">
    <text evidence="12">The sequence shown here is derived from an EMBL/GenBank/DDBJ whole genome shotgun (WGS) entry which is preliminary data.</text>
</comment>
<evidence type="ECO:0000256" key="3">
    <source>
        <dbReference type="ARBA" id="ARBA00022692"/>
    </source>
</evidence>
<organism evidence="12 13">
    <name type="scientific">Lupinus albus</name>
    <name type="common">White lupine</name>
    <name type="synonym">Lupinus termis</name>
    <dbReference type="NCBI Taxonomy" id="3870"/>
    <lineage>
        <taxon>Eukaryota</taxon>
        <taxon>Viridiplantae</taxon>
        <taxon>Streptophyta</taxon>
        <taxon>Embryophyta</taxon>
        <taxon>Tracheophyta</taxon>
        <taxon>Spermatophyta</taxon>
        <taxon>Magnoliopsida</taxon>
        <taxon>eudicotyledons</taxon>
        <taxon>Gunneridae</taxon>
        <taxon>Pentapetalae</taxon>
        <taxon>rosids</taxon>
        <taxon>fabids</taxon>
        <taxon>Fabales</taxon>
        <taxon>Fabaceae</taxon>
        <taxon>Papilionoideae</taxon>
        <taxon>50 kb inversion clade</taxon>
        <taxon>genistoids sensu lato</taxon>
        <taxon>core genistoids</taxon>
        <taxon>Genisteae</taxon>
        <taxon>Lupinus</taxon>
    </lineage>
</organism>
<dbReference type="InterPro" id="IPR015260">
    <property type="entry name" value="Syntaxin-6/10/61_N"/>
</dbReference>
<dbReference type="SUPFAM" id="SSF47661">
    <property type="entry name" value="t-snare proteins"/>
    <property type="match status" value="1"/>
</dbReference>
<evidence type="ECO:0000259" key="11">
    <source>
        <dbReference type="Pfam" id="PF09177"/>
    </source>
</evidence>
<keyword evidence="4" id="KW-0653">Protein transport</keyword>